<evidence type="ECO:0000256" key="4">
    <source>
        <dbReference type="PIRSR" id="PIRSR015894-1"/>
    </source>
</evidence>
<feature type="binding site" evidence="5">
    <location>
        <begin position="477"/>
        <end position="478"/>
    </location>
    <ligand>
        <name>S-adenosyl-L-methionine</name>
        <dbReference type="ChEBI" id="CHEBI:59789"/>
    </ligand>
</feature>
<evidence type="ECO:0000256" key="5">
    <source>
        <dbReference type="PIRSR" id="PIRSR015894-2"/>
    </source>
</evidence>
<evidence type="ECO:0000256" key="3">
    <source>
        <dbReference type="ARBA" id="ARBA00022691"/>
    </source>
</evidence>
<dbReference type="GO" id="GO:0005634">
    <property type="term" value="C:nucleus"/>
    <property type="evidence" value="ECO:0007669"/>
    <property type="project" value="TreeGrafter"/>
</dbReference>
<evidence type="ECO:0000313" key="13">
    <source>
        <dbReference type="Proteomes" id="UP000510647"/>
    </source>
</evidence>
<dbReference type="SUPFAM" id="SSF53335">
    <property type="entry name" value="S-adenosyl-L-methionine-dependent methyltransferases"/>
    <property type="match status" value="1"/>
</dbReference>
<keyword evidence="1 7" id="KW-0489">Methyltransferase</keyword>
<dbReference type="EMBL" id="CP059268">
    <property type="protein sequence ID" value="QLQ78834.1"/>
    <property type="molecule type" value="Genomic_DNA"/>
</dbReference>
<dbReference type="GO" id="GO:0005829">
    <property type="term" value="C:cytosol"/>
    <property type="evidence" value="ECO:0007669"/>
    <property type="project" value="TreeGrafter"/>
</dbReference>
<keyword evidence="13" id="KW-1185">Reference proteome</keyword>
<dbReference type="Gene3D" id="2.70.160.11">
    <property type="entry name" value="Hnrnp arginine n-methyltransferase1"/>
    <property type="match status" value="1"/>
</dbReference>
<dbReference type="Gene3D" id="3.40.50.150">
    <property type="entry name" value="Vaccinia Virus protein VP39"/>
    <property type="match status" value="1"/>
</dbReference>
<feature type="binding site" evidence="5">
    <location>
        <position position="382"/>
    </location>
    <ligand>
        <name>S-adenosyl-L-methionine</name>
        <dbReference type="ChEBI" id="CHEBI:59789"/>
    </ligand>
</feature>
<evidence type="ECO:0000259" key="9">
    <source>
        <dbReference type="Pfam" id="PF05185"/>
    </source>
</evidence>
<dbReference type="GO" id="GO:0016274">
    <property type="term" value="F:protein-arginine N-methyltransferase activity"/>
    <property type="evidence" value="ECO:0007669"/>
    <property type="project" value="InterPro"/>
</dbReference>
<evidence type="ECO:0000256" key="2">
    <source>
        <dbReference type="ARBA" id="ARBA00022679"/>
    </source>
</evidence>
<dbReference type="InterPro" id="IPR035075">
    <property type="entry name" value="PRMT5"/>
</dbReference>
<feature type="active site" description="Proton donor/acceptor" evidence="4">
    <location>
        <position position="494"/>
    </location>
</feature>
<keyword evidence="2 7" id="KW-0808">Transferase</keyword>
<feature type="domain" description="PRMT5 arginine-N-methyltransferase" evidence="9">
    <location>
        <begin position="363"/>
        <end position="524"/>
    </location>
</feature>
<feature type="region of interest" description="Disordered" evidence="8">
    <location>
        <begin position="734"/>
        <end position="777"/>
    </location>
</feature>
<feature type="compositionally biased region" description="Low complexity" evidence="8">
    <location>
        <begin position="332"/>
        <end position="354"/>
    </location>
</feature>
<dbReference type="InterPro" id="IPR035247">
    <property type="entry name" value="PRMT5_TIM"/>
</dbReference>
<dbReference type="Pfam" id="PF05185">
    <property type="entry name" value="PRMT5"/>
    <property type="match status" value="1"/>
</dbReference>
<accession>A0A7H9HM17</accession>
<keyword evidence="3 5" id="KW-0949">S-adenosyl-L-methionine</keyword>
<name>A0A7H9HM17_9SACH</name>
<evidence type="ECO:0000256" key="7">
    <source>
        <dbReference type="PROSITE-ProRule" id="PRU01015"/>
    </source>
</evidence>
<feature type="site" description="Critical for specifying symmetric addition of methyl groups" evidence="6">
    <location>
        <position position="385"/>
    </location>
</feature>
<feature type="active site" description="Proton donor/acceptor" evidence="4">
    <location>
        <position position="503"/>
    </location>
</feature>
<dbReference type="GO" id="GO:0032259">
    <property type="term" value="P:methylation"/>
    <property type="evidence" value="ECO:0007669"/>
    <property type="project" value="UniProtKB-KW"/>
</dbReference>
<dbReference type="Proteomes" id="UP000510647">
    <property type="component" value="Chromosome 2"/>
</dbReference>
<feature type="region of interest" description="Disordered" evidence="8">
    <location>
        <begin position="314"/>
        <end position="360"/>
    </location>
</feature>
<dbReference type="Gene3D" id="3.20.20.150">
    <property type="entry name" value="Divalent-metal-dependent TIM barrel enzymes"/>
    <property type="match status" value="1"/>
</dbReference>
<gene>
    <name evidence="12" type="ORF">HG537_0B01820</name>
</gene>
<dbReference type="PANTHER" id="PTHR10738">
    <property type="entry name" value="PROTEIN ARGININE N-METHYLTRANSFERASE 5"/>
    <property type="match status" value="1"/>
</dbReference>
<dbReference type="InterPro" id="IPR029063">
    <property type="entry name" value="SAM-dependent_MTases_sf"/>
</dbReference>
<dbReference type="InterPro" id="IPR035248">
    <property type="entry name" value="PRMT5_C"/>
</dbReference>
<dbReference type="PANTHER" id="PTHR10738:SF0">
    <property type="entry name" value="PROTEIN ARGININE N-METHYLTRANSFERASE 5"/>
    <property type="match status" value="1"/>
</dbReference>
<evidence type="ECO:0000256" key="8">
    <source>
        <dbReference type="SAM" id="MobiDB-lite"/>
    </source>
</evidence>
<dbReference type="AlphaFoldDB" id="A0A7H9HM17"/>
<dbReference type="GO" id="GO:0006355">
    <property type="term" value="P:regulation of DNA-templated transcription"/>
    <property type="evidence" value="ECO:0007669"/>
    <property type="project" value="TreeGrafter"/>
</dbReference>
<feature type="binding site" evidence="5">
    <location>
        <position position="450"/>
    </location>
    <ligand>
        <name>S-adenosyl-L-methionine</name>
        <dbReference type="ChEBI" id="CHEBI:59789"/>
    </ligand>
</feature>
<proteinExistence type="predicted"/>
<evidence type="ECO:0000313" key="12">
    <source>
        <dbReference type="EMBL" id="QLQ78834.1"/>
    </source>
</evidence>
<dbReference type="PROSITE" id="PS51678">
    <property type="entry name" value="SAM_MT_PRMT"/>
    <property type="match status" value="1"/>
</dbReference>
<feature type="binding site" evidence="5">
    <location>
        <begin position="391"/>
        <end position="392"/>
    </location>
    <ligand>
        <name>S-adenosyl-L-methionine</name>
        <dbReference type="ChEBI" id="CHEBI:59789"/>
    </ligand>
</feature>
<feature type="domain" description="PRMT5 TIM barrel" evidence="10">
    <location>
        <begin position="36"/>
        <end position="306"/>
    </location>
</feature>
<dbReference type="Pfam" id="PF17286">
    <property type="entry name" value="PRMT5_C"/>
    <property type="match status" value="1"/>
</dbReference>
<evidence type="ECO:0000259" key="11">
    <source>
        <dbReference type="Pfam" id="PF17286"/>
    </source>
</evidence>
<sequence>MGSNVFVGVKLLGNSSGELGERYAIDGSRDGKLASNYDYVLVPITNGRYRENVRNQFEKFQKQRKLICESVLKIKEPQLQELCIPPFNSGRKDDGPAFIGLLSSWLELESADNSVRELCYQVLRNECRYARFVGIDKLIVAPPRRLSELQRYSQVISRLLNDDTVSAYPPLTLSVSLPLYEDSDPLATWELWHTVRKLCNYHPSLNISLAIPRIRTPSHVVNRWLSEPVSCLLLSSSIFATNQYGYPVLHKFNQNLITKFQNVNGNSLPNANGELCIIIHGMEKYLDQIKGGEGSYLEYINFLLKKGDKQLFSSHEDSSNRSINQFGHKITPQDNSNNNNNNNINTNHNPIDSNGPASPDFHTPRLMKPLKPHSEPLSNYVYSIFEKDLAKYNMYQAAIEQALTALLLEHRTSPLTILIAGAGRGPLVDRTVLLLKKFNVLNQVRVIAVEKNPQAGLYLQKRNFDLWHNKVEIIIEDMRQWKDESIKADLCISELLGSFGCNELSPECLFAIEQHHSKPSTIFIPQSYTSYIAPIACPLIYQNLREKEGGQESPWVMHDIPYCILSSKINELWSFHHPLRKRHTDDDLFSRNAVTEFKIKHRGEIHGILGFFTAQLYNDITLSTVPDDSMVKVPKARNGAIGVHLHKEVRNSQEDSGVDSTESKDQFKKLDHTPNMHSWSPLVFPLNQPFAVTDDTELAVFLSRNHAPLNSATWYEWSIESYVYLVASDASLSRSTPKQTVDPRNHSSRNRQNISARNSRASKKNESMAFDNSISDNNFSPHQESVWQSVSDIHGLTNMQKTTEPMFNLEDAYLECTEDEDEEEEEVHIRVKTGVSTIHNANGKFFSVAL</sequence>
<protein>
    <submittedName>
        <fullName evidence="12">Uncharacterized protein</fullName>
    </submittedName>
</protein>
<reference evidence="12 13" key="1">
    <citation type="submission" date="2020-06" db="EMBL/GenBank/DDBJ databases">
        <title>The yeast mating-type switching endonuclease HO is a domesticated member of an unorthodox homing genetic element family.</title>
        <authorList>
            <person name="Coughlan A.Y."/>
            <person name="Lombardi L."/>
            <person name="Braun-Galleani S."/>
            <person name="Martos A.R."/>
            <person name="Galeote V."/>
            <person name="Bigey F."/>
            <person name="Dequin S."/>
            <person name="Byrne K.P."/>
            <person name="Wolfe K.H."/>
        </authorList>
    </citation>
    <scope>NUCLEOTIDE SEQUENCE [LARGE SCALE GENOMIC DNA]</scope>
    <source>
        <strain evidence="12 13">CBS2947</strain>
    </source>
</reference>
<dbReference type="OrthoDB" id="1368803at2759"/>
<dbReference type="Pfam" id="PF17285">
    <property type="entry name" value="PRMT5_TIM"/>
    <property type="match status" value="1"/>
</dbReference>
<evidence type="ECO:0000256" key="6">
    <source>
        <dbReference type="PIRSR" id="PIRSR015894-3"/>
    </source>
</evidence>
<evidence type="ECO:0000259" key="10">
    <source>
        <dbReference type="Pfam" id="PF17285"/>
    </source>
</evidence>
<feature type="compositionally biased region" description="Polar residues" evidence="8">
    <location>
        <begin position="750"/>
        <end position="759"/>
    </location>
</feature>
<dbReference type="CDD" id="cd02440">
    <property type="entry name" value="AdoMet_MTases"/>
    <property type="match status" value="1"/>
</dbReference>
<feature type="domain" description="PRMT5 oligomerisation" evidence="11">
    <location>
        <begin position="527"/>
        <end position="847"/>
    </location>
</feature>
<evidence type="ECO:0000256" key="1">
    <source>
        <dbReference type="ARBA" id="ARBA00022603"/>
    </source>
</evidence>
<dbReference type="InterPro" id="IPR025799">
    <property type="entry name" value="Arg_MeTrfase"/>
</dbReference>
<organism evidence="12 13">
    <name type="scientific">Torulaspora globosa</name>
    <dbReference type="NCBI Taxonomy" id="48254"/>
    <lineage>
        <taxon>Eukaryota</taxon>
        <taxon>Fungi</taxon>
        <taxon>Dikarya</taxon>
        <taxon>Ascomycota</taxon>
        <taxon>Saccharomycotina</taxon>
        <taxon>Saccharomycetes</taxon>
        <taxon>Saccharomycetales</taxon>
        <taxon>Saccharomycetaceae</taxon>
        <taxon>Torulaspora</taxon>
    </lineage>
</organism>